<reference evidence="2 3" key="2">
    <citation type="submission" date="2007-04" db="EMBL/GenBank/DDBJ databases">
        <authorList>
            <person name="Fulton L."/>
            <person name="Clifton S."/>
            <person name="Fulton B."/>
            <person name="Xu J."/>
            <person name="Minx P."/>
            <person name="Mardis E.R."/>
            <person name="Wilson R.K."/>
        </authorList>
    </citation>
    <scope>NUCLEOTIDE SEQUENCE [LARGE SCALE GENOMIC DNA]</scope>
    <source>
        <strain evidence="3">ATCC 25986 / DSM 3979 / JCM 10188 / KCTC 3647 / NCTC 11838 / VPI 1003</strain>
    </source>
</reference>
<feature type="region of interest" description="Disordered" evidence="1">
    <location>
        <begin position="116"/>
        <end position="141"/>
    </location>
</feature>
<protein>
    <submittedName>
        <fullName evidence="2">Uncharacterized protein</fullName>
    </submittedName>
</protein>
<name>A4EB73_COLAA</name>
<gene>
    <name evidence="2" type="ORF">COLAER_01689</name>
</gene>
<comment type="caution">
    <text evidence="2">The sequence shown here is derived from an EMBL/GenBank/DDBJ whole genome shotgun (WGS) entry which is preliminary data.</text>
</comment>
<organism evidence="2 3">
    <name type="scientific">Collinsella aerofaciens (strain ATCC 25986 / DSM 3979 / JCM 10188 / KCTC 3647 / NCTC 11838 / VPI 1003)</name>
    <dbReference type="NCBI Taxonomy" id="411903"/>
    <lineage>
        <taxon>Bacteria</taxon>
        <taxon>Bacillati</taxon>
        <taxon>Actinomycetota</taxon>
        <taxon>Coriobacteriia</taxon>
        <taxon>Coriobacteriales</taxon>
        <taxon>Coriobacteriaceae</taxon>
        <taxon>Collinsella</taxon>
    </lineage>
</organism>
<evidence type="ECO:0000313" key="3">
    <source>
        <dbReference type="Proteomes" id="UP000002979"/>
    </source>
</evidence>
<dbReference type="AlphaFoldDB" id="A4EB73"/>
<feature type="region of interest" description="Disordered" evidence="1">
    <location>
        <begin position="16"/>
        <end position="39"/>
    </location>
</feature>
<accession>A4EB73</accession>
<evidence type="ECO:0000313" key="2">
    <source>
        <dbReference type="EMBL" id="EBA39077.1"/>
    </source>
</evidence>
<dbReference type="EMBL" id="AAVN02000007">
    <property type="protein sequence ID" value="EBA39077.1"/>
    <property type="molecule type" value="Genomic_DNA"/>
</dbReference>
<reference evidence="2 3" key="1">
    <citation type="submission" date="2007-01" db="EMBL/GenBank/DDBJ databases">
        <title>Draft genome sequence of Collinsella aerofaciens (ATCC 25986).</title>
        <authorList>
            <person name="Sudarsanam P."/>
            <person name="Ley R."/>
            <person name="Guruge J."/>
            <person name="Turnbaugh P.J."/>
            <person name="Mahowald M."/>
            <person name="Liep D."/>
            <person name="Gordon J."/>
        </authorList>
    </citation>
    <scope>NUCLEOTIDE SEQUENCE [LARGE SCALE GENOMIC DNA]</scope>
    <source>
        <strain evidence="3">ATCC 25986 / DSM 3979 / JCM 10188 / KCTC 3647 / NCTC 11838 / VPI 1003</strain>
    </source>
</reference>
<proteinExistence type="predicted"/>
<feature type="compositionally biased region" description="Basic and acidic residues" evidence="1">
    <location>
        <begin position="354"/>
        <end position="364"/>
    </location>
</feature>
<feature type="region of interest" description="Disordered" evidence="1">
    <location>
        <begin position="343"/>
        <end position="379"/>
    </location>
</feature>
<sequence length="409" mass="44240">MSQILSICSTERPLPAPARLVDSQPSIQEPPCRASPPTSKYFPSAPPWCSGLRCLRDRSTERPSYCRRKAMSRRRLWPKNKTRVPAAPTTRQTWSLGSNRERRAPRTLKTARTLAMAPIPPHPTPMTTLPRTAPPPPSTRSKTPILTAPAAYTSAAFPTTPATPTLPFAPTACTRSARHHSHSMNTIAPPKRAALRNSPSSTAWAALARRSPAWAPSHSVNASAAISRVSILPVGTSSATTLFRARASTTAATLSPGHSAARTPIARISSPARVISTRRVCCRLKSRFSTIFAIRATTCSIASRPCITKRSLSAAACALRRNRSRTTARPSASTCTATTCSRTCRSTTPPAATRHPETSADRTARNPKMIRFPPSPWDQKRPPWITQGGLFVSVHIAGNATRYLARPSS</sequence>
<evidence type="ECO:0000256" key="1">
    <source>
        <dbReference type="SAM" id="MobiDB-lite"/>
    </source>
</evidence>
<dbReference type="Proteomes" id="UP000002979">
    <property type="component" value="Unassembled WGS sequence"/>
</dbReference>